<dbReference type="EMBL" id="BTGC01000005">
    <property type="protein sequence ID" value="GMM51425.1"/>
    <property type="molecule type" value="Genomic_DNA"/>
</dbReference>
<proteinExistence type="predicted"/>
<dbReference type="InterPro" id="IPR013924">
    <property type="entry name" value="RNase_H2_suC"/>
</dbReference>
<dbReference type="GO" id="GO:0006401">
    <property type="term" value="P:RNA catabolic process"/>
    <property type="evidence" value="ECO:0007669"/>
    <property type="project" value="InterPro"/>
</dbReference>
<accession>A0AAV5RJ01</accession>
<evidence type="ECO:0000313" key="1">
    <source>
        <dbReference type="EMBL" id="GMM51425.1"/>
    </source>
</evidence>
<gene>
    <name evidence="1" type="ORF">DASB73_023830</name>
</gene>
<evidence type="ECO:0000313" key="2">
    <source>
        <dbReference type="Proteomes" id="UP001362899"/>
    </source>
</evidence>
<sequence length="137" mass="15207">MPRTIDLDQNFLACECNVLPCNISAGTKSISSEVSSKSVNMSKLEPTYDQETGLFKASLRGRQLTGRSIDLESFGYVGYDLKETNVEDTYSNINASRSSINKVTVWSYGNERDLYGSKIEQLLAISKAMKTNIESDN</sequence>
<dbReference type="AlphaFoldDB" id="A0AAV5RJ01"/>
<dbReference type="Pfam" id="PF08615">
    <property type="entry name" value="RNase_H2_suC"/>
    <property type="match status" value="1"/>
</dbReference>
<keyword evidence="2" id="KW-1185">Reference proteome</keyword>
<dbReference type="Proteomes" id="UP001362899">
    <property type="component" value="Unassembled WGS sequence"/>
</dbReference>
<comment type="caution">
    <text evidence="1">The sequence shown here is derived from an EMBL/GenBank/DDBJ whole genome shotgun (WGS) entry which is preliminary data.</text>
</comment>
<protein>
    <submittedName>
        <fullName evidence="1">Uncharacterized protein</fullName>
    </submittedName>
</protein>
<dbReference type="GO" id="GO:0032299">
    <property type="term" value="C:ribonuclease H2 complex"/>
    <property type="evidence" value="ECO:0007669"/>
    <property type="project" value="InterPro"/>
</dbReference>
<organism evidence="1 2">
    <name type="scientific">Starmerella bacillaris</name>
    <name type="common">Yeast</name>
    <name type="synonym">Candida zemplinina</name>
    <dbReference type="NCBI Taxonomy" id="1247836"/>
    <lineage>
        <taxon>Eukaryota</taxon>
        <taxon>Fungi</taxon>
        <taxon>Dikarya</taxon>
        <taxon>Ascomycota</taxon>
        <taxon>Saccharomycotina</taxon>
        <taxon>Dipodascomycetes</taxon>
        <taxon>Dipodascales</taxon>
        <taxon>Trichomonascaceae</taxon>
        <taxon>Starmerella</taxon>
    </lineage>
</organism>
<dbReference type="Gene3D" id="2.40.128.680">
    <property type="match status" value="1"/>
</dbReference>
<name>A0AAV5RJ01_STABA</name>
<reference evidence="1 2" key="1">
    <citation type="journal article" date="2023" name="Elife">
        <title>Identification of key yeast species and microbe-microbe interactions impacting larval growth of Drosophila in the wild.</title>
        <authorList>
            <person name="Mure A."/>
            <person name="Sugiura Y."/>
            <person name="Maeda R."/>
            <person name="Honda K."/>
            <person name="Sakurai N."/>
            <person name="Takahashi Y."/>
            <person name="Watada M."/>
            <person name="Katoh T."/>
            <person name="Gotoh A."/>
            <person name="Gotoh Y."/>
            <person name="Taniguchi I."/>
            <person name="Nakamura K."/>
            <person name="Hayashi T."/>
            <person name="Katayama T."/>
            <person name="Uemura T."/>
            <person name="Hattori Y."/>
        </authorList>
    </citation>
    <scope>NUCLEOTIDE SEQUENCE [LARGE SCALE GENOMIC DNA]</scope>
    <source>
        <strain evidence="1 2">SB-73</strain>
    </source>
</reference>